<organism evidence="2 3">
    <name type="scientific">Marchantia polymorpha subsp. ruderalis</name>
    <dbReference type="NCBI Taxonomy" id="1480154"/>
    <lineage>
        <taxon>Eukaryota</taxon>
        <taxon>Viridiplantae</taxon>
        <taxon>Streptophyta</taxon>
        <taxon>Embryophyta</taxon>
        <taxon>Marchantiophyta</taxon>
        <taxon>Marchantiopsida</taxon>
        <taxon>Marchantiidae</taxon>
        <taxon>Marchantiales</taxon>
        <taxon>Marchantiaceae</taxon>
        <taxon>Marchantia</taxon>
    </lineage>
</organism>
<feature type="compositionally biased region" description="Basic and acidic residues" evidence="1">
    <location>
        <begin position="36"/>
        <end position="51"/>
    </location>
</feature>
<evidence type="ECO:0000256" key="1">
    <source>
        <dbReference type="SAM" id="MobiDB-lite"/>
    </source>
</evidence>
<feature type="region of interest" description="Disordered" evidence="1">
    <location>
        <begin position="1"/>
        <end position="23"/>
    </location>
</feature>
<keyword evidence="3" id="KW-1185">Reference proteome</keyword>
<evidence type="ECO:0000313" key="3">
    <source>
        <dbReference type="Proteomes" id="UP000077202"/>
    </source>
</evidence>
<feature type="compositionally biased region" description="Basic and acidic residues" evidence="1">
    <location>
        <begin position="170"/>
        <end position="179"/>
    </location>
</feature>
<evidence type="ECO:0000313" key="2">
    <source>
        <dbReference type="EMBL" id="OAE18768.1"/>
    </source>
</evidence>
<feature type="region of interest" description="Disordered" evidence="1">
    <location>
        <begin position="36"/>
        <end position="62"/>
    </location>
</feature>
<feature type="compositionally biased region" description="Polar residues" evidence="1">
    <location>
        <begin position="121"/>
        <end position="132"/>
    </location>
</feature>
<accession>A0A176VCX5</accession>
<protein>
    <submittedName>
        <fullName evidence="2">Uncharacterized protein</fullName>
    </submittedName>
</protein>
<dbReference type="Proteomes" id="UP000077202">
    <property type="component" value="Unassembled WGS sequence"/>
</dbReference>
<name>A0A176VCX5_MARPO</name>
<reference evidence="2" key="1">
    <citation type="submission" date="2016-03" db="EMBL/GenBank/DDBJ databases">
        <title>Mechanisms controlling the formation of the plant cell surface in tip-growing cells are functionally conserved among land plants.</title>
        <authorList>
            <person name="Honkanen S."/>
            <person name="Jones V.A."/>
            <person name="Morieri G."/>
            <person name="Champion C."/>
            <person name="Hetherington A.J."/>
            <person name="Kelly S."/>
            <person name="Saint-Marcoux D."/>
            <person name="Proust H."/>
            <person name="Prescott H."/>
            <person name="Dolan L."/>
        </authorList>
    </citation>
    <scope>NUCLEOTIDE SEQUENCE [LARGE SCALE GENOMIC DNA]</scope>
    <source>
        <tissue evidence="2">Whole gametophyte</tissue>
    </source>
</reference>
<dbReference type="AlphaFoldDB" id="A0A176VCX5"/>
<gene>
    <name evidence="2" type="ORF">AXG93_2396s1190</name>
</gene>
<comment type="caution">
    <text evidence="2">The sequence shown here is derived from an EMBL/GenBank/DDBJ whole genome shotgun (WGS) entry which is preliminary data.</text>
</comment>
<sequence>MRVTQTLTRISRGEMGSVSWPEETEVSVHERMAFDHRLGSGHGHGHDKPPQRSDSQTSEVGGRKLWDAWPPQQSISSRLNEVQSRAVKMATVASRGLWKGWKMSPLNCFVSMVCSRRSSRFMSVNTRGTSAARSGKKVVESDDEDEDEKPHSVSTLKSSDEAKANQSQRETYEEKQSDTHVDFARIKEAPAPSAEQWWYPDPFTGHFVPRDNYGEIATNIVLKEGKHIPLATEKPLKKPPAPAPAFKKLGGVPTKGEKGGWWTSMEELPDLDECHMRC</sequence>
<dbReference type="EMBL" id="LVLJ01004011">
    <property type="protein sequence ID" value="OAE18768.1"/>
    <property type="molecule type" value="Genomic_DNA"/>
</dbReference>
<proteinExistence type="predicted"/>
<feature type="region of interest" description="Disordered" evidence="1">
    <location>
        <begin position="232"/>
        <end position="264"/>
    </location>
</feature>
<feature type="region of interest" description="Disordered" evidence="1">
    <location>
        <begin position="121"/>
        <end position="179"/>
    </location>
</feature>